<sequence length="129" mass="14721">MFTITVINNRRYTLTTNKYLDTYANDDICGPENSNHIPDAKANKKPCHRVKNSKQLHTKTNKTSYLKHPNALMIGGIYHSTTVVGIRVELKTSSRLLFKLLPIKRSVVSRPYRVNRLRALHSDGDATRT</sequence>
<reference evidence="1 2" key="1">
    <citation type="submission" date="2021-06" db="EMBL/GenBank/DDBJ databases">
        <title>Caerostris extrusa draft genome.</title>
        <authorList>
            <person name="Kono N."/>
            <person name="Arakawa K."/>
        </authorList>
    </citation>
    <scope>NUCLEOTIDE SEQUENCE [LARGE SCALE GENOMIC DNA]</scope>
</reference>
<dbReference type="EMBL" id="BPLR01002639">
    <property type="protein sequence ID" value="GIX75959.1"/>
    <property type="molecule type" value="Genomic_DNA"/>
</dbReference>
<protein>
    <submittedName>
        <fullName evidence="1">Uncharacterized protein</fullName>
    </submittedName>
</protein>
<gene>
    <name evidence="1" type="ORF">CEXT_429171</name>
</gene>
<evidence type="ECO:0000313" key="2">
    <source>
        <dbReference type="Proteomes" id="UP001054945"/>
    </source>
</evidence>
<accession>A0AAV4MY97</accession>
<name>A0AAV4MY97_CAEEX</name>
<dbReference type="AlphaFoldDB" id="A0AAV4MY97"/>
<dbReference type="Proteomes" id="UP001054945">
    <property type="component" value="Unassembled WGS sequence"/>
</dbReference>
<proteinExistence type="predicted"/>
<comment type="caution">
    <text evidence="1">The sequence shown here is derived from an EMBL/GenBank/DDBJ whole genome shotgun (WGS) entry which is preliminary data.</text>
</comment>
<evidence type="ECO:0000313" key="1">
    <source>
        <dbReference type="EMBL" id="GIX75959.1"/>
    </source>
</evidence>
<keyword evidence="2" id="KW-1185">Reference proteome</keyword>
<organism evidence="1 2">
    <name type="scientific">Caerostris extrusa</name>
    <name type="common">Bark spider</name>
    <name type="synonym">Caerostris bankana</name>
    <dbReference type="NCBI Taxonomy" id="172846"/>
    <lineage>
        <taxon>Eukaryota</taxon>
        <taxon>Metazoa</taxon>
        <taxon>Ecdysozoa</taxon>
        <taxon>Arthropoda</taxon>
        <taxon>Chelicerata</taxon>
        <taxon>Arachnida</taxon>
        <taxon>Araneae</taxon>
        <taxon>Araneomorphae</taxon>
        <taxon>Entelegynae</taxon>
        <taxon>Araneoidea</taxon>
        <taxon>Araneidae</taxon>
        <taxon>Caerostris</taxon>
    </lineage>
</organism>